<keyword evidence="1" id="KW-0479">Metal-binding</keyword>
<reference evidence="5" key="1">
    <citation type="submission" date="2021-06" db="EMBL/GenBank/DDBJ databases">
        <authorList>
            <person name="Kallberg Y."/>
            <person name="Tangrot J."/>
            <person name="Rosling A."/>
        </authorList>
    </citation>
    <scope>NUCLEOTIDE SEQUENCE</scope>
    <source>
        <strain evidence="5">MA453B</strain>
    </source>
</reference>
<evidence type="ECO:0000313" key="5">
    <source>
        <dbReference type="EMBL" id="CAG8785719.1"/>
    </source>
</evidence>
<keyword evidence="3" id="KW-0862">Zinc</keyword>
<dbReference type="Pfam" id="PF02892">
    <property type="entry name" value="zf-BED"/>
    <property type="match status" value="1"/>
</dbReference>
<organism evidence="5 6">
    <name type="scientific">Dentiscutata erythropus</name>
    <dbReference type="NCBI Taxonomy" id="1348616"/>
    <lineage>
        <taxon>Eukaryota</taxon>
        <taxon>Fungi</taxon>
        <taxon>Fungi incertae sedis</taxon>
        <taxon>Mucoromycota</taxon>
        <taxon>Glomeromycotina</taxon>
        <taxon>Glomeromycetes</taxon>
        <taxon>Diversisporales</taxon>
        <taxon>Gigasporaceae</taxon>
        <taxon>Dentiscutata</taxon>
    </lineage>
</organism>
<dbReference type="EMBL" id="CAJVPY010023827">
    <property type="protein sequence ID" value="CAG8785719.1"/>
    <property type="molecule type" value="Genomic_DNA"/>
</dbReference>
<evidence type="ECO:0000313" key="6">
    <source>
        <dbReference type="Proteomes" id="UP000789405"/>
    </source>
</evidence>
<gene>
    <name evidence="5" type="ORF">DERYTH_LOCUS20360</name>
</gene>
<dbReference type="SUPFAM" id="SSF140996">
    <property type="entry name" value="Hermes dimerisation domain"/>
    <property type="match status" value="1"/>
</dbReference>
<dbReference type="GO" id="GO:0003677">
    <property type="term" value="F:DNA binding"/>
    <property type="evidence" value="ECO:0007669"/>
    <property type="project" value="InterPro"/>
</dbReference>
<comment type="caution">
    <text evidence="5">The sequence shown here is derived from an EMBL/GenBank/DDBJ whole genome shotgun (WGS) entry which is preliminary data.</text>
</comment>
<dbReference type="InterPro" id="IPR003656">
    <property type="entry name" value="Znf_BED"/>
</dbReference>
<sequence>MEDSALSPNDTYSSISTPSKPGTEIVCDTYSTDDHWEAVKLNENQRAWQCRHCKKQYSIKTSKTHLKEHVTLRCPKSPLSKTQIKAFPKITKNEMDKSIVDLVVSTGMSFNILDNPLFHQVARNLHYVKYSYKIPHSTTIPQHLMENIFNLRFDFIKNILAKFPG</sequence>
<accession>A0A9N9JJT5</accession>
<evidence type="ECO:0000256" key="2">
    <source>
        <dbReference type="ARBA" id="ARBA00022771"/>
    </source>
</evidence>
<evidence type="ECO:0000259" key="4">
    <source>
        <dbReference type="Pfam" id="PF02892"/>
    </source>
</evidence>
<keyword evidence="2" id="KW-0863">Zinc-finger</keyword>
<proteinExistence type="predicted"/>
<dbReference type="Proteomes" id="UP000789405">
    <property type="component" value="Unassembled WGS sequence"/>
</dbReference>
<feature type="domain" description="BED-type" evidence="4">
    <location>
        <begin position="44"/>
        <end position="75"/>
    </location>
</feature>
<name>A0A9N9JJT5_9GLOM</name>
<protein>
    <submittedName>
        <fullName evidence="5">21138_t:CDS:1</fullName>
    </submittedName>
</protein>
<dbReference type="AlphaFoldDB" id="A0A9N9JJT5"/>
<evidence type="ECO:0000256" key="1">
    <source>
        <dbReference type="ARBA" id="ARBA00022723"/>
    </source>
</evidence>
<evidence type="ECO:0000256" key="3">
    <source>
        <dbReference type="ARBA" id="ARBA00022833"/>
    </source>
</evidence>
<keyword evidence="6" id="KW-1185">Reference proteome</keyword>
<dbReference type="GO" id="GO:0008270">
    <property type="term" value="F:zinc ion binding"/>
    <property type="evidence" value="ECO:0007669"/>
    <property type="project" value="UniProtKB-KW"/>
</dbReference>
<dbReference type="OrthoDB" id="2444217at2759"/>